<dbReference type="NCBIfam" id="TIGR03358">
    <property type="entry name" value="VI_chp_5"/>
    <property type="match status" value="1"/>
</dbReference>
<dbReference type="PIRSF" id="PIRSF028301">
    <property type="entry name" value="UCP028301"/>
    <property type="match status" value="1"/>
</dbReference>
<dbReference type="Proteomes" id="UP001500604">
    <property type="component" value="Unassembled WGS sequence"/>
</dbReference>
<evidence type="ECO:0000313" key="2">
    <source>
        <dbReference type="Proteomes" id="UP001500604"/>
    </source>
</evidence>
<protein>
    <submittedName>
        <fullName evidence="1">Type VI secretion system contractile sheath small subunit</fullName>
    </submittedName>
</protein>
<gene>
    <name evidence="1" type="primary">tssB_2</name>
    <name evidence="1" type="ORF">GCM10023116_14550</name>
</gene>
<dbReference type="Pfam" id="PF05591">
    <property type="entry name" value="T6SS_VipA"/>
    <property type="match status" value="1"/>
</dbReference>
<dbReference type="PANTHER" id="PTHR35850:SF1">
    <property type="entry name" value="TYPE VI SECRETION SYSTEM SHEATH PROTEIN TSSB1"/>
    <property type="match status" value="1"/>
</dbReference>
<dbReference type="PANTHER" id="PTHR35850">
    <property type="entry name" value="CYTOPLASMIC PROTEIN-RELATED"/>
    <property type="match status" value="1"/>
</dbReference>
<accession>A0ABP8UZU8</accession>
<sequence>MALHSQHKRVRKNRVSITYDVETNGAVETRELPFVVGVIGDFSGHKPESEKTDLEEREFIQIDKDNFDGVMKQVGPRLSFKVDNRLNPDDDSQFEVNLRFNAMKDFHPESLVEQIEPLKKLVEARNQLKVLLSKADRSRDLERLLKEVLQNTESIQSLAAELGVNVSGDDAGSGGDETS</sequence>
<reference evidence="2" key="1">
    <citation type="journal article" date="2019" name="Int. J. Syst. Evol. Microbiol.">
        <title>The Global Catalogue of Microorganisms (GCM) 10K type strain sequencing project: providing services to taxonomists for standard genome sequencing and annotation.</title>
        <authorList>
            <consortium name="The Broad Institute Genomics Platform"/>
            <consortium name="The Broad Institute Genome Sequencing Center for Infectious Disease"/>
            <person name="Wu L."/>
            <person name="Ma J."/>
        </authorList>
    </citation>
    <scope>NUCLEOTIDE SEQUENCE [LARGE SCALE GENOMIC DNA]</scope>
    <source>
        <strain evidence="2">JCM 17805</strain>
    </source>
</reference>
<evidence type="ECO:0000313" key="1">
    <source>
        <dbReference type="EMBL" id="GAA4649181.1"/>
    </source>
</evidence>
<name>A0ABP8UZU8_9GAMM</name>
<dbReference type="RefSeq" id="WP_345194948.1">
    <property type="nucleotide sequence ID" value="NZ_BAABFL010000124.1"/>
</dbReference>
<dbReference type="InterPro" id="IPR008312">
    <property type="entry name" value="T6SS_TssB1"/>
</dbReference>
<organism evidence="1 2">
    <name type="scientific">Kistimonas scapharcae</name>
    <dbReference type="NCBI Taxonomy" id="1036133"/>
    <lineage>
        <taxon>Bacteria</taxon>
        <taxon>Pseudomonadati</taxon>
        <taxon>Pseudomonadota</taxon>
        <taxon>Gammaproteobacteria</taxon>
        <taxon>Oceanospirillales</taxon>
        <taxon>Endozoicomonadaceae</taxon>
        <taxon>Kistimonas</taxon>
    </lineage>
</organism>
<comment type="caution">
    <text evidence="1">The sequence shown here is derived from an EMBL/GenBank/DDBJ whole genome shotgun (WGS) entry which is preliminary data.</text>
</comment>
<proteinExistence type="predicted"/>
<dbReference type="EMBL" id="BAABFL010000124">
    <property type="protein sequence ID" value="GAA4649181.1"/>
    <property type="molecule type" value="Genomic_DNA"/>
</dbReference>
<keyword evidence="2" id="KW-1185">Reference proteome</keyword>